<sequence>MSSTPSKVTLHMVSSLDGFIARKDNDVSWIETPDTYERGIDLTDEQITTFLEGIDCYVMGAKTYEHALALGWPYGNKPVIVLTRRPLKSARVNVSFYKGNLEKLVTDRLKPAYKNIWVVGGAVIARDLLRARLVDEIIVTVKSMLLGEGLLFFDYIGVEQPLHLKDVTAYKNGMVELWYEVKRN</sequence>
<proteinExistence type="predicted"/>
<gene>
    <name evidence="2" type="ORF">RT717_02210</name>
</gene>
<dbReference type="Gene3D" id="3.40.430.10">
    <property type="entry name" value="Dihydrofolate Reductase, subunit A"/>
    <property type="match status" value="1"/>
</dbReference>
<evidence type="ECO:0000259" key="1">
    <source>
        <dbReference type="Pfam" id="PF01872"/>
    </source>
</evidence>
<dbReference type="Proteomes" id="UP001302349">
    <property type="component" value="Chromosome"/>
</dbReference>
<dbReference type="SUPFAM" id="SSF53597">
    <property type="entry name" value="Dihydrofolate reductase-like"/>
    <property type="match status" value="1"/>
</dbReference>
<keyword evidence="3" id="KW-1185">Reference proteome</keyword>
<dbReference type="InterPro" id="IPR002734">
    <property type="entry name" value="RibDG_C"/>
</dbReference>
<evidence type="ECO:0000313" key="2">
    <source>
        <dbReference type="EMBL" id="WOK07434.1"/>
    </source>
</evidence>
<dbReference type="PANTHER" id="PTHR38011">
    <property type="entry name" value="DIHYDROFOLATE REDUCTASE FAMILY PROTEIN (AFU_ORTHOLOGUE AFUA_8G06820)"/>
    <property type="match status" value="1"/>
</dbReference>
<dbReference type="InterPro" id="IPR050765">
    <property type="entry name" value="Riboflavin_Biosynth_HTPR"/>
</dbReference>
<dbReference type="RefSeq" id="WP_317490112.1">
    <property type="nucleotide sequence ID" value="NZ_CP136051.1"/>
</dbReference>
<reference evidence="2 3" key="1">
    <citation type="journal article" date="2023" name="Microbiol. Resour. Announc.">
        <title>Complete Genome Sequence of Imperialibacter roseus strain P4T.</title>
        <authorList>
            <person name="Tizabi D.R."/>
            <person name="Bachvaroff T."/>
            <person name="Hill R.T."/>
        </authorList>
    </citation>
    <scope>NUCLEOTIDE SEQUENCE [LARGE SCALE GENOMIC DNA]</scope>
    <source>
        <strain evidence="2 3">P4T</strain>
    </source>
</reference>
<feature type="domain" description="Bacterial bifunctional deaminase-reductase C-terminal" evidence="1">
    <location>
        <begin position="7"/>
        <end position="174"/>
    </location>
</feature>
<evidence type="ECO:0000313" key="3">
    <source>
        <dbReference type="Proteomes" id="UP001302349"/>
    </source>
</evidence>
<dbReference type="PANTHER" id="PTHR38011:SF11">
    <property type="entry name" value="2,5-DIAMINO-6-RIBOSYLAMINO-4(3H)-PYRIMIDINONE 5'-PHOSPHATE REDUCTASE"/>
    <property type="match status" value="1"/>
</dbReference>
<dbReference type="EMBL" id="CP136051">
    <property type="protein sequence ID" value="WOK07434.1"/>
    <property type="molecule type" value="Genomic_DNA"/>
</dbReference>
<dbReference type="InterPro" id="IPR024072">
    <property type="entry name" value="DHFR-like_dom_sf"/>
</dbReference>
<protein>
    <submittedName>
        <fullName evidence="2">Dihydrofolate reductase family protein</fullName>
    </submittedName>
</protein>
<organism evidence="2 3">
    <name type="scientific">Imperialibacter roseus</name>
    <dbReference type="NCBI Taxonomy" id="1324217"/>
    <lineage>
        <taxon>Bacteria</taxon>
        <taxon>Pseudomonadati</taxon>
        <taxon>Bacteroidota</taxon>
        <taxon>Cytophagia</taxon>
        <taxon>Cytophagales</taxon>
        <taxon>Flammeovirgaceae</taxon>
        <taxon>Imperialibacter</taxon>
    </lineage>
</organism>
<accession>A0ABZ0ISP2</accession>
<dbReference type="Pfam" id="PF01872">
    <property type="entry name" value="RibD_C"/>
    <property type="match status" value="1"/>
</dbReference>
<name>A0ABZ0ISP2_9BACT</name>